<dbReference type="InterPro" id="IPR032828">
    <property type="entry name" value="PolyA_RNA-bd"/>
</dbReference>
<evidence type="ECO:0000313" key="2">
    <source>
        <dbReference type="EMBL" id="CAI9264567.1"/>
    </source>
</evidence>
<dbReference type="Pfam" id="PF12627">
    <property type="entry name" value="PolyA_pol_RNAbd"/>
    <property type="match status" value="1"/>
</dbReference>
<reference evidence="2" key="1">
    <citation type="submission" date="2023-04" db="EMBL/GenBank/DDBJ databases">
        <authorList>
            <person name="Vijverberg K."/>
            <person name="Xiong W."/>
            <person name="Schranz E."/>
        </authorList>
    </citation>
    <scope>NUCLEOTIDE SEQUENCE</scope>
</reference>
<dbReference type="PANTHER" id="PTHR43051:SF1">
    <property type="entry name" value="POLYNUCLEOTIDE ADENYLYLTRANSFERASE FAMILY PROTEIN"/>
    <property type="match status" value="1"/>
</dbReference>
<sequence length="163" mass="18430">MQAIGNHVGLTIGGSNGHFKLNFFKLMISSTLLHTGIMMEVDYMLLYGATESSISLLQKYHILEILLPFQAACISRQPSGSEQNSVVGLLDMKGMKKDERDELNDCFHKFNSLDVKFDKMDEKQLPRLAHIEGSKLKEATIKVRVLTSEEFDAKFDKSELVQF</sequence>
<keyword evidence="3" id="KW-1185">Reference proteome</keyword>
<dbReference type="Proteomes" id="UP001177003">
    <property type="component" value="Chromosome 0"/>
</dbReference>
<protein>
    <recommendedName>
        <fullName evidence="1">tRNA nucleotidyltransferase/poly(A) polymerase RNA and SrmB- binding domain-containing protein</fullName>
    </recommendedName>
</protein>
<dbReference type="PANTHER" id="PTHR43051">
    <property type="entry name" value="POLYNUCLEOTIDE ADENYLYLTRANSFERASE FAMILY PROTEIN"/>
    <property type="match status" value="1"/>
</dbReference>
<accession>A0AA35VNU7</accession>
<evidence type="ECO:0000313" key="3">
    <source>
        <dbReference type="Proteomes" id="UP001177003"/>
    </source>
</evidence>
<organism evidence="2 3">
    <name type="scientific">Lactuca saligna</name>
    <name type="common">Willowleaf lettuce</name>
    <dbReference type="NCBI Taxonomy" id="75948"/>
    <lineage>
        <taxon>Eukaryota</taxon>
        <taxon>Viridiplantae</taxon>
        <taxon>Streptophyta</taxon>
        <taxon>Embryophyta</taxon>
        <taxon>Tracheophyta</taxon>
        <taxon>Spermatophyta</taxon>
        <taxon>Magnoliopsida</taxon>
        <taxon>eudicotyledons</taxon>
        <taxon>Gunneridae</taxon>
        <taxon>Pentapetalae</taxon>
        <taxon>asterids</taxon>
        <taxon>campanulids</taxon>
        <taxon>Asterales</taxon>
        <taxon>Asteraceae</taxon>
        <taxon>Cichorioideae</taxon>
        <taxon>Cichorieae</taxon>
        <taxon>Lactucinae</taxon>
        <taxon>Lactuca</taxon>
    </lineage>
</organism>
<feature type="domain" description="tRNA nucleotidyltransferase/poly(A) polymerase RNA and SrmB- binding" evidence="1">
    <location>
        <begin position="37"/>
        <end position="72"/>
    </location>
</feature>
<name>A0AA35VNU7_LACSI</name>
<dbReference type="AlphaFoldDB" id="A0AA35VNU7"/>
<proteinExistence type="predicted"/>
<gene>
    <name evidence="2" type="ORF">LSALG_LOCUS5209</name>
</gene>
<dbReference type="EMBL" id="OX465086">
    <property type="protein sequence ID" value="CAI9264567.1"/>
    <property type="molecule type" value="Genomic_DNA"/>
</dbReference>
<dbReference type="InterPro" id="IPR052191">
    <property type="entry name" value="tRNA_ntf/polyA_polymerase_I"/>
</dbReference>
<evidence type="ECO:0000259" key="1">
    <source>
        <dbReference type="Pfam" id="PF12627"/>
    </source>
</evidence>